<evidence type="ECO:0000256" key="2">
    <source>
        <dbReference type="ARBA" id="ARBA00022448"/>
    </source>
</evidence>
<evidence type="ECO:0000259" key="8">
    <source>
        <dbReference type="PROSITE" id="PS50850"/>
    </source>
</evidence>
<feature type="transmembrane region" description="Helical" evidence="7">
    <location>
        <begin position="258"/>
        <end position="276"/>
    </location>
</feature>
<dbReference type="GO" id="GO:0022857">
    <property type="term" value="F:transmembrane transporter activity"/>
    <property type="evidence" value="ECO:0007669"/>
    <property type="project" value="InterPro"/>
</dbReference>
<dbReference type="OrthoDB" id="2156306at2"/>
<keyword evidence="6 7" id="KW-0472">Membrane</keyword>
<evidence type="ECO:0000256" key="3">
    <source>
        <dbReference type="ARBA" id="ARBA00022475"/>
    </source>
</evidence>
<feature type="transmembrane region" description="Helical" evidence="7">
    <location>
        <begin position="374"/>
        <end position="395"/>
    </location>
</feature>
<evidence type="ECO:0000256" key="1">
    <source>
        <dbReference type="ARBA" id="ARBA00004651"/>
    </source>
</evidence>
<comment type="subcellular location">
    <subcellularLocation>
        <location evidence="1">Cell membrane</location>
        <topology evidence="1">Multi-pass membrane protein</topology>
    </subcellularLocation>
</comment>
<organism evidence="9 10">
    <name type="scientific">Sporolactobacillus shoreae</name>
    <dbReference type="NCBI Taxonomy" id="1465501"/>
    <lineage>
        <taxon>Bacteria</taxon>
        <taxon>Bacillati</taxon>
        <taxon>Bacillota</taxon>
        <taxon>Bacilli</taxon>
        <taxon>Bacillales</taxon>
        <taxon>Sporolactobacillaceae</taxon>
        <taxon>Sporolactobacillus</taxon>
    </lineage>
</organism>
<evidence type="ECO:0000256" key="4">
    <source>
        <dbReference type="ARBA" id="ARBA00022692"/>
    </source>
</evidence>
<name>A0A4Z0GS53_9BACL</name>
<dbReference type="PANTHER" id="PTHR43266:SF2">
    <property type="entry name" value="MAJOR FACILITATOR SUPERFAMILY (MFS) PROFILE DOMAIN-CONTAINING PROTEIN"/>
    <property type="match status" value="1"/>
</dbReference>
<evidence type="ECO:0000256" key="5">
    <source>
        <dbReference type="ARBA" id="ARBA00022989"/>
    </source>
</evidence>
<protein>
    <submittedName>
        <fullName evidence="9">MFS transporter</fullName>
    </submittedName>
</protein>
<evidence type="ECO:0000313" key="9">
    <source>
        <dbReference type="EMBL" id="TGA99035.1"/>
    </source>
</evidence>
<evidence type="ECO:0000256" key="6">
    <source>
        <dbReference type="ARBA" id="ARBA00023136"/>
    </source>
</evidence>
<dbReference type="InterPro" id="IPR020846">
    <property type="entry name" value="MFS_dom"/>
</dbReference>
<evidence type="ECO:0000256" key="7">
    <source>
        <dbReference type="SAM" id="Phobius"/>
    </source>
</evidence>
<dbReference type="Gene3D" id="1.20.1250.20">
    <property type="entry name" value="MFS general substrate transporter like domains"/>
    <property type="match status" value="1"/>
</dbReference>
<keyword evidence="5 7" id="KW-1133">Transmembrane helix</keyword>
<keyword evidence="4 7" id="KW-0812">Transmembrane</keyword>
<feature type="transmembrane region" description="Helical" evidence="7">
    <location>
        <begin position="346"/>
        <end position="368"/>
    </location>
</feature>
<dbReference type="EMBL" id="SRJD01000005">
    <property type="protein sequence ID" value="TGA99035.1"/>
    <property type="molecule type" value="Genomic_DNA"/>
</dbReference>
<feature type="transmembrane region" description="Helical" evidence="7">
    <location>
        <begin position="141"/>
        <end position="160"/>
    </location>
</feature>
<feature type="transmembrane region" description="Helical" evidence="7">
    <location>
        <begin position="46"/>
        <end position="66"/>
    </location>
</feature>
<dbReference type="PANTHER" id="PTHR43266">
    <property type="entry name" value="MACROLIDE-EFFLUX PROTEIN"/>
    <property type="match status" value="1"/>
</dbReference>
<dbReference type="Pfam" id="PF07690">
    <property type="entry name" value="MFS_1"/>
    <property type="match status" value="1"/>
</dbReference>
<dbReference type="Proteomes" id="UP000298347">
    <property type="component" value="Unassembled WGS sequence"/>
</dbReference>
<evidence type="ECO:0000313" key="10">
    <source>
        <dbReference type="Proteomes" id="UP000298347"/>
    </source>
</evidence>
<feature type="transmembrane region" description="Helical" evidence="7">
    <location>
        <begin position="220"/>
        <end position="238"/>
    </location>
</feature>
<keyword evidence="2" id="KW-0813">Transport</keyword>
<comment type="caution">
    <text evidence="9">The sequence shown here is derived from an EMBL/GenBank/DDBJ whole genome shotgun (WGS) entry which is preliminary data.</text>
</comment>
<dbReference type="SUPFAM" id="SSF103473">
    <property type="entry name" value="MFS general substrate transporter"/>
    <property type="match status" value="1"/>
</dbReference>
<gene>
    <name evidence="9" type="ORF">E4665_06900</name>
</gene>
<dbReference type="InterPro" id="IPR022324">
    <property type="entry name" value="Bacilysin_exporter_BacE_put"/>
</dbReference>
<feature type="transmembrane region" description="Helical" evidence="7">
    <location>
        <begin position="309"/>
        <end position="334"/>
    </location>
</feature>
<keyword evidence="3" id="KW-1003">Cell membrane</keyword>
<dbReference type="InterPro" id="IPR011701">
    <property type="entry name" value="MFS"/>
</dbReference>
<dbReference type="GO" id="GO:0005886">
    <property type="term" value="C:plasma membrane"/>
    <property type="evidence" value="ECO:0007669"/>
    <property type="project" value="UniProtKB-SubCell"/>
</dbReference>
<feature type="transmembrane region" description="Helical" evidence="7">
    <location>
        <begin position="283"/>
        <end position="303"/>
    </location>
</feature>
<dbReference type="PROSITE" id="PS50850">
    <property type="entry name" value="MFS"/>
    <property type="match status" value="1"/>
</dbReference>
<dbReference type="PRINTS" id="PR01988">
    <property type="entry name" value="EXPORTERBACE"/>
</dbReference>
<proteinExistence type="predicted"/>
<dbReference type="AlphaFoldDB" id="A0A4Z0GS53"/>
<feature type="domain" description="Major facilitator superfamily (MFS) profile" evidence="8">
    <location>
        <begin position="12"/>
        <end position="399"/>
    </location>
</feature>
<keyword evidence="10" id="KW-1185">Reference proteome</keyword>
<sequence length="406" mass="44744">MKINRTLMHWKNSLLLLLGIGISNVGDWIYLIALNLIVLDMTHSPLAVTVLYILKPAATLLTNFWSGSLIDRLSKRKLMIVLDLLRAGLIALLPSISSMFFIFLVVFMINMASSMFNPASMTYITKLTPPNQRKRFNSLRGLIESGGFLIGPAIAGLLFLIGSPMFAIYINALSFVLSGLVTLLLPDVERRTRVAFGEKISLKMIKMDWRVVIQFSLKNSLIMTIYFLFSCIMVMSAAVDSLEATFAKSVLDLSNTSYGFLVSIAGAGIASGALINSIFARKISISILIQIGSLFFSFGYILYSVSHSFSVAATGFFILSFFLAFANSGFLNFYQKSIPTQIMGRVGSLYDLIEAVLVIVTTIVIGLAAEYLSIRVVIITGTIIMLFVALLLSLFTRSWAKKSNNE</sequence>
<accession>A0A4Z0GS53</accession>
<dbReference type="InterPro" id="IPR036259">
    <property type="entry name" value="MFS_trans_sf"/>
</dbReference>
<feature type="transmembrane region" description="Helical" evidence="7">
    <location>
        <begin position="12"/>
        <end position="34"/>
    </location>
</feature>
<dbReference type="CDD" id="cd06173">
    <property type="entry name" value="MFS_MefA_like"/>
    <property type="match status" value="1"/>
</dbReference>
<reference evidence="9 10" key="1">
    <citation type="journal article" date="2015" name="Int. J. Syst. Evol. Microbiol.">
        <title>Sporolactobacillus shoreae sp. nov. and Sporolactobacillus spathodeae sp. nov., two spore-forming lactic acid bacteria isolated from tree barks in Thailand.</title>
        <authorList>
            <person name="Thamacharoensuk T."/>
            <person name="Kitahara M."/>
            <person name="Ohkuma M."/>
            <person name="Thongchul N."/>
            <person name="Tanasupawat S."/>
        </authorList>
    </citation>
    <scope>NUCLEOTIDE SEQUENCE [LARGE SCALE GENOMIC DNA]</scope>
    <source>
        <strain evidence="9 10">BK92</strain>
    </source>
</reference>